<dbReference type="PANTHER" id="PTHR21016:SF7">
    <property type="entry name" value="TM2 DOMAIN-CONTAINING PROTEIN 3"/>
    <property type="match status" value="1"/>
</dbReference>
<dbReference type="Proteomes" id="UP000762676">
    <property type="component" value="Unassembled WGS sequence"/>
</dbReference>
<evidence type="ECO:0000256" key="6">
    <source>
        <dbReference type="ARBA" id="ARBA00023136"/>
    </source>
</evidence>
<keyword evidence="4" id="KW-0732">Signal</keyword>
<evidence type="ECO:0000256" key="2">
    <source>
        <dbReference type="ARBA" id="ARBA00008284"/>
    </source>
</evidence>
<feature type="compositionally biased region" description="Polar residues" evidence="8">
    <location>
        <begin position="53"/>
        <end position="62"/>
    </location>
</feature>
<organism evidence="11 12">
    <name type="scientific">Elysia marginata</name>
    <dbReference type="NCBI Taxonomy" id="1093978"/>
    <lineage>
        <taxon>Eukaryota</taxon>
        <taxon>Metazoa</taxon>
        <taxon>Spiralia</taxon>
        <taxon>Lophotrochozoa</taxon>
        <taxon>Mollusca</taxon>
        <taxon>Gastropoda</taxon>
        <taxon>Heterobranchia</taxon>
        <taxon>Euthyneura</taxon>
        <taxon>Panpulmonata</taxon>
        <taxon>Sacoglossa</taxon>
        <taxon>Placobranchoidea</taxon>
        <taxon>Plakobranchidae</taxon>
        <taxon>Elysia</taxon>
    </lineage>
</organism>
<evidence type="ECO:0000256" key="8">
    <source>
        <dbReference type="SAM" id="MobiDB-lite"/>
    </source>
</evidence>
<evidence type="ECO:0000256" key="7">
    <source>
        <dbReference type="ARBA" id="ARBA00023180"/>
    </source>
</evidence>
<evidence type="ECO:0000256" key="5">
    <source>
        <dbReference type="ARBA" id="ARBA00022989"/>
    </source>
</evidence>
<comment type="subcellular location">
    <subcellularLocation>
        <location evidence="1">Membrane</location>
        <topology evidence="1">Multi-pass membrane protein</topology>
    </subcellularLocation>
</comment>
<accession>A0AAV4G1K7</accession>
<dbReference type="EMBL" id="BMAT01011802">
    <property type="protein sequence ID" value="GFR79483.1"/>
    <property type="molecule type" value="Genomic_DNA"/>
</dbReference>
<keyword evidence="7" id="KW-0325">Glycoprotein</keyword>
<keyword evidence="6 9" id="KW-0472">Membrane</keyword>
<proteinExistence type="inferred from homology"/>
<feature type="transmembrane region" description="Helical" evidence="9">
    <location>
        <begin position="15"/>
        <end position="35"/>
    </location>
</feature>
<name>A0AAV4G1K7_9GAST</name>
<feature type="region of interest" description="Disordered" evidence="8">
    <location>
        <begin position="46"/>
        <end position="76"/>
    </location>
</feature>
<evidence type="ECO:0000256" key="1">
    <source>
        <dbReference type="ARBA" id="ARBA00004141"/>
    </source>
</evidence>
<evidence type="ECO:0000256" key="3">
    <source>
        <dbReference type="ARBA" id="ARBA00022692"/>
    </source>
</evidence>
<feature type="domain" description="TM2" evidence="10">
    <location>
        <begin position="207"/>
        <end position="254"/>
    </location>
</feature>
<comment type="similarity">
    <text evidence="2">Belongs to the TM2 family.</text>
</comment>
<keyword evidence="3 9" id="KW-0812">Transmembrane</keyword>
<evidence type="ECO:0000259" key="10">
    <source>
        <dbReference type="Pfam" id="PF05154"/>
    </source>
</evidence>
<dbReference type="GO" id="GO:0016020">
    <property type="term" value="C:membrane"/>
    <property type="evidence" value="ECO:0007669"/>
    <property type="project" value="UniProtKB-SubCell"/>
</dbReference>
<evidence type="ECO:0000313" key="11">
    <source>
        <dbReference type="EMBL" id="GFR79483.1"/>
    </source>
</evidence>
<evidence type="ECO:0000256" key="9">
    <source>
        <dbReference type="SAM" id="Phobius"/>
    </source>
</evidence>
<sequence length="270" mass="30207">MATHQKDFLLKRALVSWHILSMILFVFTLSVCGAMSSATESGVDKVSSDMDLGSTSTPNPVLSNNTTSNETDDTGTSSKAASCYLDVNEVCPENVKCSLLGAECIDCDFNTSCPYGSIQKATCSPKPNVTCEGARKFEREYHCRYCYQLPEWQTWCNQTTDCALNKPREYWPARPFFISTCWAKSEFLCMGRRCFHKQVSCNWSNGYKWSKAMLYSIFLGGFGVDRFYLRYWMQGIGKLLSFGGLGVWTLVDVILIGVGYLGPSDGSLYI</sequence>
<gene>
    <name evidence="11" type="ORF">ElyMa_005876300</name>
</gene>
<protein>
    <submittedName>
        <fullName evidence="11">TM2 domain-containing protein 3-like</fullName>
    </submittedName>
</protein>
<dbReference type="PANTHER" id="PTHR21016">
    <property type="entry name" value="BETA-AMYLOID BINDING PROTEIN-RELATED"/>
    <property type="match status" value="1"/>
</dbReference>
<dbReference type="Pfam" id="PF05154">
    <property type="entry name" value="TM2"/>
    <property type="match status" value="1"/>
</dbReference>
<evidence type="ECO:0000313" key="12">
    <source>
        <dbReference type="Proteomes" id="UP000762676"/>
    </source>
</evidence>
<keyword evidence="12" id="KW-1185">Reference proteome</keyword>
<comment type="caution">
    <text evidence="11">The sequence shown here is derived from an EMBL/GenBank/DDBJ whole genome shotgun (WGS) entry which is preliminary data.</text>
</comment>
<evidence type="ECO:0000256" key="4">
    <source>
        <dbReference type="ARBA" id="ARBA00022729"/>
    </source>
</evidence>
<feature type="transmembrane region" description="Helical" evidence="9">
    <location>
        <begin position="239"/>
        <end position="261"/>
    </location>
</feature>
<keyword evidence="5 9" id="KW-1133">Transmembrane helix</keyword>
<reference evidence="11 12" key="1">
    <citation type="journal article" date="2021" name="Elife">
        <title>Chloroplast acquisition without the gene transfer in kleptoplastic sea slugs, Plakobranchus ocellatus.</title>
        <authorList>
            <person name="Maeda T."/>
            <person name="Takahashi S."/>
            <person name="Yoshida T."/>
            <person name="Shimamura S."/>
            <person name="Takaki Y."/>
            <person name="Nagai Y."/>
            <person name="Toyoda A."/>
            <person name="Suzuki Y."/>
            <person name="Arimoto A."/>
            <person name="Ishii H."/>
            <person name="Satoh N."/>
            <person name="Nishiyama T."/>
            <person name="Hasebe M."/>
            <person name="Maruyama T."/>
            <person name="Minagawa J."/>
            <person name="Obokata J."/>
            <person name="Shigenobu S."/>
        </authorList>
    </citation>
    <scope>NUCLEOTIDE SEQUENCE [LARGE SCALE GENOMIC DNA]</scope>
</reference>
<dbReference type="InterPro" id="IPR050932">
    <property type="entry name" value="TM2D1-3-like"/>
</dbReference>
<dbReference type="AlphaFoldDB" id="A0AAV4G1K7"/>
<feature type="compositionally biased region" description="Low complexity" evidence="8">
    <location>
        <begin position="63"/>
        <end position="76"/>
    </location>
</feature>
<dbReference type="InterPro" id="IPR007829">
    <property type="entry name" value="TM2"/>
</dbReference>